<feature type="transmembrane region" description="Helical" evidence="2">
    <location>
        <begin position="6"/>
        <end position="24"/>
    </location>
</feature>
<dbReference type="EMBL" id="CAJZBQ010000013">
    <property type="protein sequence ID" value="CAG9315369.1"/>
    <property type="molecule type" value="Genomic_DNA"/>
</dbReference>
<sequence length="123" mass="14173">MTSPLPFLDLSLALVAITSKFILFKNIMDSKAQMLDIVNDDIKLHCITQAIFAEHNRSDNNTIGFDQFYSIIKAMNRNTSYRPPRKGEVREIFKEIDTDNDGLISFEDFKILIRRVLMCALDI</sequence>
<accession>A0AAU9J3X2</accession>
<dbReference type="PROSITE" id="PS00018">
    <property type="entry name" value="EF_HAND_1"/>
    <property type="match status" value="1"/>
</dbReference>
<dbReference type="Proteomes" id="UP001162131">
    <property type="component" value="Unassembled WGS sequence"/>
</dbReference>
<proteinExistence type="predicted"/>
<name>A0AAU9J3X2_9CILI</name>
<keyword evidence="2" id="KW-1133">Transmembrane helix</keyword>
<dbReference type="SUPFAM" id="SSF47473">
    <property type="entry name" value="EF-hand"/>
    <property type="match status" value="1"/>
</dbReference>
<dbReference type="Gene3D" id="1.10.238.10">
    <property type="entry name" value="EF-hand"/>
    <property type="match status" value="1"/>
</dbReference>
<feature type="domain" description="EF-hand" evidence="3">
    <location>
        <begin position="84"/>
        <end position="119"/>
    </location>
</feature>
<dbReference type="PROSITE" id="PS50222">
    <property type="entry name" value="EF_HAND_2"/>
    <property type="match status" value="1"/>
</dbReference>
<dbReference type="SMART" id="SM00054">
    <property type="entry name" value="EFh"/>
    <property type="match status" value="2"/>
</dbReference>
<dbReference type="CDD" id="cd00051">
    <property type="entry name" value="EFh"/>
    <property type="match status" value="1"/>
</dbReference>
<keyword evidence="5" id="KW-1185">Reference proteome</keyword>
<keyword evidence="1" id="KW-0106">Calcium</keyword>
<gene>
    <name evidence="4" type="ORF">BSTOLATCC_MIC13142</name>
</gene>
<organism evidence="4 5">
    <name type="scientific">Blepharisma stoltei</name>
    <dbReference type="NCBI Taxonomy" id="1481888"/>
    <lineage>
        <taxon>Eukaryota</taxon>
        <taxon>Sar</taxon>
        <taxon>Alveolata</taxon>
        <taxon>Ciliophora</taxon>
        <taxon>Postciliodesmatophora</taxon>
        <taxon>Heterotrichea</taxon>
        <taxon>Heterotrichida</taxon>
        <taxon>Blepharismidae</taxon>
        <taxon>Blepharisma</taxon>
    </lineage>
</organism>
<dbReference type="InterPro" id="IPR002048">
    <property type="entry name" value="EF_hand_dom"/>
</dbReference>
<dbReference type="InterPro" id="IPR018247">
    <property type="entry name" value="EF_Hand_1_Ca_BS"/>
</dbReference>
<evidence type="ECO:0000256" key="2">
    <source>
        <dbReference type="SAM" id="Phobius"/>
    </source>
</evidence>
<dbReference type="Pfam" id="PF13833">
    <property type="entry name" value="EF-hand_8"/>
    <property type="match status" value="1"/>
</dbReference>
<evidence type="ECO:0000313" key="5">
    <source>
        <dbReference type="Proteomes" id="UP001162131"/>
    </source>
</evidence>
<keyword evidence="2" id="KW-0812">Transmembrane</keyword>
<dbReference type="InterPro" id="IPR011992">
    <property type="entry name" value="EF-hand-dom_pair"/>
</dbReference>
<dbReference type="AlphaFoldDB" id="A0AAU9J3X2"/>
<dbReference type="GO" id="GO:0005509">
    <property type="term" value="F:calcium ion binding"/>
    <property type="evidence" value="ECO:0007669"/>
    <property type="project" value="InterPro"/>
</dbReference>
<reference evidence="4" key="1">
    <citation type="submission" date="2021-09" db="EMBL/GenBank/DDBJ databases">
        <authorList>
            <consortium name="AG Swart"/>
            <person name="Singh M."/>
            <person name="Singh A."/>
            <person name="Seah K."/>
            <person name="Emmerich C."/>
        </authorList>
    </citation>
    <scope>NUCLEOTIDE SEQUENCE</scope>
    <source>
        <strain evidence="4">ATCC30299</strain>
    </source>
</reference>
<comment type="caution">
    <text evidence="4">The sequence shown here is derived from an EMBL/GenBank/DDBJ whole genome shotgun (WGS) entry which is preliminary data.</text>
</comment>
<keyword evidence="2" id="KW-0472">Membrane</keyword>
<evidence type="ECO:0000256" key="1">
    <source>
        <dbReference type="ARBA" id="ARBA00022837"/>
    </source>
</evidence>
<evidence type="ECO:0000313" key="4">
    <source>
        <dbReference type="EMBL" id="CAG9315369.1"/>
    </source>
</evidence>
<protein>
    <recommendedName>
        <fullName evidence="3">EF-hand domain-containing protein</fullName>
    </recommendedName>
</protein>
<evidence type="ECO:0000259" key="3">
    <source>
        <dbReference type="PROSITE" id="PS50222"/>
    </source>
</evidence>